<gene>
    <name evidence="1" type="ORF">CLUMA_CG003506</name>
</gene>
<dbReference type="AlphaFoldDB" id="A0A1J1HNL6"/>
<accession>A0A1J1HNL6</accession>
<dbReference type="EMBL" id="CVRI01000014">
    <property type="protein sequence ID" value="CRK89639.1"/>
    <property type="molecule type" value="Genomic_DNA"/>
</dbReference>
<organism evidence="1 2">
    <name type="scientific">Clunio marinus</name>
    <dbReference type="NCBI Taxonomy" id="568069"/>
    <lineage>
        <taxon>Eukaryota</taxon>
        <taxon>Metazoa</taxon>
        <taxon>Ecdysozoa</taxon>
        <taxon>Arthropoda</taxon>
        <taxon>Hexapoda</taxon>
        <taxon>Insecta</taxon>
        <taxon>Pterygota</taxon>
        <taxon>Neoptera</taxon>
        <taxon>Endopterygota</taxon>
        <taxon>Diptera</taxon>
        <taxon>Nematocera</taxon>
        <taxon>Chironomoidea</taxon>
        <taxon>Chironomidae</taxon>
        <taxon>Clunio</taxon>
    </lineage>
</organism>
<reference evidence="1 2" key="1">
    <citation type="submission" date="2015-04" db="EMBL/GenBank/DDBJ databases">
        <authorList>
            <person name="Syromyatnikov M.Y."/>
            <person name="Popov V.N."/>
        </authorList>
    </citation>
    <scope>NUCLEOTIDE SEQUENCE [LARGE SCALE GENOMIC DNA]</scope>
</reference>
<dbReference type="Proteomes" id="UP000183832">
    <property type="component" value="Unassembled WGS sequence"/>
</dbReference>
<proteinExistence type="predicted"/>
<keyword evidence="2" id="KW-1185">Reference proteome</keyword>
<protein>
    <submittedName>
        <fullName evidence="1">CLUMA_CG003506, isoform A</fullName>
    </submittedName>
</protein>
<name>A0A1J1HNL6_9DIPT</name>
<evidence type="ECO:0000313" key="2">
    <source>
        <dbReference type="Proteomes" id="UP000183832"/>
    </source>
</evidence>
<sequence>MVSGFSLMKSKQEDLCVGELSLQVEFLWICINSLPLCLENLFCITRQLLSCIVKFLFLVNDANIYDKWQKVFQTPLNVEELSTSIRRSEKY</sequence>
<evidence type="ECO:0000313" key="1">
    <source>
        <dbReference type="EMBL" id="CRK89639.1"/>
    </source>
</evidence>